<evidence type="ECO:0000313" key="3">
    <source>
        <dbReference type="Proteomes" id="UP001208938"/>
    </source>
</evidence>
<dbReference type="EMBL" id="JAPDFL010000001">
    <property type="protein sequence ID" value="MCW1933945.1"/>
    <property type="molecule type" value="Genomic_DNA"/>
</dbReference>
<dbReference type="PROSITE" id="PS51257">
    <property type="entry name" value="PROKAR_LIPOPROTEIN"/>
    <property type="match status" value="1"/>
</dbReference>
<dbReference type="RefSeq" id="WP_264506806.1">
    <property type="nucleotide sequence ID" value="NZ_JAPDFL010000001.1"/>
</dbReference>
<sequence length="120" mass="12179">MTKIIMTGAVLAGLTLAGCGEMPDMRGRMPNMGGGGMSEPISAGPTAMAPTPSNAEQACMAAGSNAGFNVQGVVGTQEVTGADGMAVSRDVMLNVDRSGRSLQVRCSYAYDTASARIMTL</sequence>
<evidence type="ECO:0000313" key="2">
    <source>
        <dbReference type="EMBL" id="MCW1933945.1"/>
    </source>
</evidence>
<comment type="caution">
    <text evidence="2">The sequence shown here is derived from an EMBL/GenBank/DDBJ whole genome shotgun (WGS) entry which is preliminary data.</text>
</comment>
<gene>
    <name evidence="2" type="ORF">OKW52_17205</name>
</gene>
<dbReference type="Proteomes" id="UP001208938">
    <property type="component" value="Unassembled WGS sequence"/>
</dbReference>
<feature type="region of interest" description="Disordered" evidence="1">
    <location>
        <begin position="33"/>
        <end position="53"/>
    </location>
</feature>
<organism evidence="2 3">
    <name type="scientific">Pararhodobacter zhoushanensis</name>
    <dbReference type="NCBI Taxonomy" id="2479545"/>
    <lineage>
        <taxon>Bacteria</taxon>
        <taxon>Pseudomonadati</taxon>
        <taxon>Pseudomonadota</taxon>
        <taxon>Alphaproteobacteria</taxon>
        <taxon>Rhodobacterales</taxon>
        <taxon>Paracoccaceae</taxon>
        <taxon>Pararhodobacter</taxon>
    </lineage>
</organism>
<keyword evidence="3" id="KW-1185">Reference proteome</keyword>
<proteinExistence type="predicted"/>
<name>A0ABT3H2N4_9RHOB</name>
<accession>A0ABT3H2N4</accession>
<reference evidence="2 3" key="1">
    <citation type="submission" date="2022-10" db="EMBL/GenBank/DDBJ databases">
        <title>Pararhodobacter sp. nov., isolated from marine algae.</title>
        <authorList>
            <person name="Choi B.J."/>
            <person name="Kim J.M."/>
            <person name="Lee J.K."/>
            <person name="Choi D.G."/>
            <person name="Jeon C.O."/>
        </authorList>
    </citation>
    <scope>NUCLEOTIDE SEQUENCE [LARGE SCALE GENOMIC DNA]</scope>
    <source>
        <strain evidence="2 3">ZQ420</strain>
    </source>
</reference>
<protein>
    <submittedName>
        <fullName evidence="2">Uncharacterized protein</fullName>
    </submittedName>
</protein>
<evidence type="ECO:0000256" key="1">
    <source>
        <dbReference type="SAM" id="MobiDB-lite"/>
    </source>
</evidence>